<organism evidence="1 2">
    <name type="scientific">Caenorhabditis briggsae</name>
    <dbReference type="NCBI Taxonomy" id="6238"/>
    <lineage>
        <taxon>Eukaryota</taxon>
        <taxon>Metazoa</taxon>
        <taxon>Ecdysozoa</taxon>
        <taxon>Nematoda</taxon>
        <taxon>Chromadorea</taxon>
        <taxon>Rhabditida</taxon>
        <taxon>Rhabditina</taxon>
        <taxon>Rhabditomorpha</taxon>
        <taxon>Rhabditoidea</taxon>
        <taxon>Rhabditidae</taxon>
        <taxon>Peloderinae</taxon>
        <taxon>Caenorhabditis</taxon>
    </lineage>
</organism>
<dbReference type="EMBL" id="CP092623">
    <property type="protein sequence ID" value="UMM27717.1"/>
    <property type="molecule type" value="Genomic_DNA"/>
</dbReference>
<accession>A0AAE9ESL0</accession>
<evidence type="ECO:0000313" key="1">
    <source>
        <dbReference type="EMBL" id="UMM27717.1"/>
    </source>
</evidence>
<reference evidence="1 2" key="1">
    <citation type="submission" date="2022-04" db="EMBL/GenBank/DDBJ databases">
        <title>Chromosome-level reference genomes for two strains of Caenorhabditis briggsae: an improved platform for comparative genomics.</title>
        <authorList>
            <person name="Stevens L."/>
            <person name="Andersen E."/>
        </authorList>
    </citation>
    <scope>NUCLEOTIDE SEQUENCE [LARGE SCALE GENOMIC DNA]</scope>
    <source>
        <strain evidence="1">VX34</strain>
        <tissue evidence="1">Whole-organism</tissue>
    </source>
</reference>
<dbReference type="AlphaFoldDB" id="A0AAE9ESL0"/>
<keyword evidence="2" id="KW-1185">Reference proteome</keyword>
<proteinExistence type="predicted"/>
<sequence>MTETVNISIEKFKKQSHSPFTHQWFLTLTDYEESGLQSINFDEASASNSIVAKDPEVSGLMYDEEGPGNHLLFDAETPIQVTNVSGAQAEPAAAQDSKGFSQTINVAGY</sequence>
<protein>
    <submittedName>
        <fullName evidence="1">Uncharacterized protein</fullName>
    </submittedName>
</protein>
<dbReference type="Proteomes" id="UP000829354">
    <property type="component" value="Chromosome IV"/>
</dbReference>
<evidence type="ECO:0000313" key="2">
    <source>
        <dbReference type="Proteomes" id="UP000829354"/>
    </source>
</evidence>
<gene>
    <name evidence="1" type="ORF">L5515_010890</name>
</gene>
<name>A0AAE9ESL0_CAEBR</name>